<dbReference type="AlphaFoldDB" id="A0A9P8IGM4"/>
<accession>A0A9P8IGM4</accession>
<comment type="caution">
    <text evidence="2">The sequence shown here is derived from an EMBL/GenBank/DDBJ whole genome shotgun (WGS) entry which is preliminary data.</text>
</comment>
<feature type="domain" description="PI-PLC Y-box" evidence="1">
    <location>
        <begin position="5"/>
        <end position="47"/>
    </location>
</feature>
<reference evidence="2" key="1">
    <citation type="submission" date="2021-03" db="EMBL/GenBank/DDBJ databases">
        <title>Comparative genomics and phylogenomic investigation of the class Geoglossomycetes provide insights into ecological specialization and systematics.</title>
        <authorList>
            <person name="Melie T."/>
            <person name="Pirro S."/>
            <person name="Miller A.N."/>
            <person name="Quandt A."/>
        </authorList>
    </citation>
    <scope>NUCLEOTIDE SEQUENCE</scope>
    <source>
        <strain evidence="2">CAQ_001_2017</strain>
    </source>
</reference>
<dbReference type="GO" id="GO:0004435">
    <property type="term" value="F:phosphatidylinositol-4,5-bisphosphate phospholipase C activity"/>
    <property type="evidence" value="ECO:0007669"/>
    <property type="project" value="InterPro"/>
</dbReference>
<dbReference type="PROSITE" id="PS50008">
    <property type="entry name" value="PIPLC_Y_DOMAIN"/>
    <property type="match status" value="1"/>
</dbReference>
<evidence type="ECO:0000313" key="2">
    <source>
        <dbReference type="EMBL" id="KAH0552903.1"/>
    </source>
</evidence>
<organism evidence="2 3">
    <name type="scientific">Trichoglossum hirsutum</name>
    <dbReference type="NCBI Taxonomy" id="265104"/>
    <lineage>
        <taxon>Eukaryota</taxon>
        <taxon>Fungi</taxon>
        <taxon>Dikarya</taxon>
        <taxon>Ascomycota</taxon>
        <taxon>Pezizomycotina</taxon>
        <taxon>Geoglossomycetes</taxon>
        <taxon>Geoglossales</taxon>
        <taxon>Geoglossaceae</taxon>
        <taxon>Trichoglossum</taxon>
    </lineage>
</organism>
<dbReference type="GO" id="GO:0006629">
    <property type="term" value="P:lipid metabolic process"/>
    <property type="evidence" value="ECO:0007669"/>
    <property type="project" value="InterPro"/>
</dbReference>
<dbReference type="EMBL" id="JAGHQM010001715">
    <property type="protein sequence ID" value="KAH0552903.1"/>
    <property type="molecule type" value="Genomic_DNA"/>
</dbReference>
<dbReference type="GO" id="GO:0035556">
    <property type="term" value="P:intracellular signal transduction"/>
    <property type="evidence" value="ECO:0007669"/>
    <property type="project" value="InterPro"/>
</dbReference>
<evidence type="ECO:0000313" key="3">
    <source>
        <dbReference type="Proteomes" id="UP000750711"/>
    </source>
</evidence>
<sequence length="254" mass="30110">MCEEWRTFKKLLKHMYQLEDARRRVKQGHFLIRNIKAGYLLKEKTLKCGRWSNQSVELRDLRRGKDISVPRYPAVEEQEPQKTQFVDVPERSEDENLLYRRIFVLWKCRICRSTESFGVSGSEEDVTICNHCYEKGRSRAIADTKDYALPREPGIPSVSSTLEEWARKRNRMREEWTRKRNRKRRANREEWIQRHRYGVISSDSRELTHAESDISTLNVPNTRRIFNEGSPTCLLGENITPLPKITLFYPSSAF</sequence>
<dbReference type="InterPro" id="IPR001711">
    <property type="entry name" value="PLipase_C_Pinositol-sp_Y"/>
</dbReference>
<evidence type="ECO:0000259" key="1">
    <source>
        <dbReference type="PROSITE" id="PS50008"/>
    </source>
</evidence>
<name>A0A9P8IGM4_9PEZI</name>
<dbReference type="Proteomes" id="UP000750711">
    <property type="component" value="Unassembled WGS sequence"/>
</dbReference>
<gene>
    <name evidence="2" type="ORF">GP486_006897</name>
</gene>
<keyword evidence="3" id="KW-1185">Reference proteome</keyword>
<protein>
    <recommendedName>
        <fullName evidence="1">PI-PLC Y-box domain-containing protein</fullName>
    </recommendedName>
</protein>
<proteinExistence type="predicted"/>